<dbReference type="InterPro" id="IPR037883">
    <property type="entry name" value="Knr4/Smi1-like_sf"/>
</dbReference>
<sequence>MYDPNFNGKRLRRPGTTDEMINKLELSLGFQFPQEFHDCYLAANGFGIDHLLLVPVEEIPSFISKTRKWISAGHKHIADRFFPFIDNEYGPTGYFLEDDGELSDYMFVAVQERYHDDPRFDPDAFMEPSARSIWSYLTC</sequence>
<reference evidence="2 3" key="1">
    <citation type="submission" date="2019-02" db="EMBL/GenBank/DDBJ databases">
        <title>Deep-cultivation of Planctomycetes and their phenomic and genomic characterization uncovers novel biology.</title>
        <authorList>
            <person name="Wiegand S."/>
            <person name="Jogler M."/>
            <person name="Boedeker C."/>
            <person name="Pinto D."/>
            <person name="Vollmers J."/>
            <person name="Rivas-Marin E."/>
            <person name="Kohn T."/>
            <person name="Peeters S.H."/>
            <person name="Heuer A."/>
            <person name="Rast P."/>
            <person name="Oberbeckmann S."/>
            <person name="Bunk B."/>
            <person name="Jeske O."/>
            <person name="Meyerdierks A."/>
            <person name="Storesund J.E."/>
            <person name="Kallscheuer N."/>
            <person name="Luecker S."/>
            <person name="Lage O.M."/>
            <person name="Pohl T."/>
            <person name="Merkel B.J."/>
            <person name="Hornburger P."/>
            <person name="Mueller R.-W."/>
            <person name="Bruemmer F."/>
            <person name="Labrenz M."/>
            <person name="Spormann A.M."/>
            <person name="Op Den Camp H."/>
            <person name="Overmann J."/>
            <person name="Amann R."/>
            <person name="Jetten M.S.M."/>
            <person name="Mascher T."/>
            <person name="Medema M.H."/>
            <person name="Devos D.P."/>
            <person name="Kaster A.-K."/>
            <person name="Ovreas L."/>
            <person name="Rohde M."/>
            <person name="Galperin M.Y."/>
            <person name="Jogler C."/>
        </authorList>
    </citation>
    <scope>NUCLEOTIDE SEQUENCE [LARGE SCALE GENOMIC DNA]</scope>
    <source>
        <strain evidence="2 3">Q31b</strain>
    </source>
</reference>
<dbReference type="Pfam" id="PF09346">
    <property type="entry name" value="SMI1_KNR4"/>
    <property type="match status" value="1"/>
</dbReference>
<protein>
    <recommendedName>
        <fullName evidence="1">Knr4/Smi1-like domain-containing protein</fullName>
    </recommendedName>
</protein>
<evidence type="ECO:0000259" key="1">
    <source>
        <dbReference type="SMART" id="SM00860"/>
    </source>
</evidence>
<comment type="caution">
    <text evidence="2">The sequence shown here is derived from an EMBL/GenBank/DDBJ whole genome shotgun (WGS) entry which is preliminary data.</text>
</comment>
<proteinExistence type="predicted"/>
<feature type="domain" description="Knr4/Smi1-like" evidence="1">
    <location>
        <begin position="15"/>
        <end position="108"/>
    </location>
</feature>
<name>A0A5C6DP31_9BACT</name>
<gene>
    <name evidence="2" type="ORF">Q31b_50180</name>
</gene>
<dbReference type="EMBL" id="SJPY01000008">
    <property type="protein sequence ID" value="TWU36736.1"/>
    <property type="molecule type" value="Genomic_DNA"/>
</dbReference>
<dbReference type="SUPFAM" id="SSF160631">
    <property type="entry name" value="SMI1/KNR4-like"/>
    <property type="match status" value="1"/>
</dbReference>
<dbReference type="AlphaFoldDB" id="A0A5C6DP31"/>
<keyword evidence="3" id="KW-1185">Reference proteome</keyword>
<dbReference type="SMART" id="SM00860">
    <property type="entry name" value="SMI1_KNR4"/>
    <property type="match status" value="1"/>
</dbReference>
<dbReference type="Gene3D" id="3.40.1580.10">
    <property type="entry name" value="SMI1/KNR4-like"/>
    <property type="match status" value="1"/>
</dbReference>
<evidence type="ECO:0000313" key="2">
    <source>
        <dbReference type="EMBL" id="TWU36736.1"/>
    </source>
</evidence>
<organism evidence="2 3">
    <name type="scientific">Novipirellula aureliae</name>
    <dbReference type="NCBI Taxonomy" id="2527966"/>
    <lineage>
        <taxon>Bacteria</taxon>
        <taxon>Pseudomonadati</taxon>
        <taxon>Planctomycetota</taxon>
        <taxon>Planctomycetia</taxon>
        <taxon>Pirellulales</taxon>
        <taxon>Pirellulaceae</taxon>
        <taxon>Novipirellula</taxon>
    </lineage>
</organism>
<dbReference type="Proteomes" id="UP000315471">
    <property type="component" value="Unassembled WGS sequence"/>
</dbReference>
<accession>A0A5C6DP31</accession>
<evidence type="ECO:0000313" key="3">
    <source>
        <dbReference type="Proteomes" id="UP000315471"/>
    </source>
</evidence>
<dbReference type="InterPro" id="IPR018958">
    <property type="entry name" value="Knr4/Smi1-like_dom"/>
</dbReference>